<evidence type="ECO:0000313" key="1">
    <source>
        <dbReference type="EMBL" id="CBY29008.1"/>
    </source>
</evidence>
<protein>
    <submittedName>
        <fullName evidence="1">Putative type III secretion apparatus</fullName>
    </submittedName>
</protein>
<dbReference type="Pfam" id="PF08988">
    <property type="entry name" value="T3SS_needle_E"/>
    <property type="match status" value="1"/>
</dbReference>
<sequence length="71" mass="8329">MPHITELEDCIKNDTLSIQHKKFLLIKEKILLTHQLSLQQTPENYKVLRDLMLALNSAEKIIETLCLRYGH</sequence>
<accession>A0A0H3NUP4</accession>
<dbReference type="GeneID" id="31411469"/>
<reference evidence="1 2" key="1">
    <citation type="journal article" date="2011" name="J. Bacteriol.">
        <title>Complete genome sequence of Yersinia enterocolitica subsp. palearctica serogroup O:3.</title>
        <authorList>
            <person name="Batzilla J."/>
            <person name="Hoper D."/>
            <person name="Antonenka U."/>
            <person name="Heesemann J."/>
            <person name="Rakin A."/>
        </authorList>
    </citation>
    <scope>NUCLEOTIDE SEQUENCE [LARGE SCALE GENOMIC DNA]</scope>
    <source>
        <strain evidence="2">DSM 13030 / CIP 106945 / Y11</strain>
    </source>
</reference>
<dbReference type="Proteomes" id="UP000008084">
    <property type="component" value="Chromosome"/>
</dbReference>
<dbReference type="KEGG" id="yey:Y11_35221"/>
<proteinExistence type="predicted"/>
<dbReference type="InterPro" id="IPR012671">
    <property type="entry name" value="T3SS_PscE/YscE"/>
</dbReference>
<dbReference type="AlphaFoldDB" id="A0A0H3NUP4"/>
<dbReference type="HOGENOM" id="CLU_2739194_0_0_6"/>
<name>A0A0H3NUP4_YERE1</name>
<dbReference type="RefSeq" id="WP_005156705.1">
    <property type="nucleotide sequence ID" value="NC_017564.1"/>
</dbReference>
<gene>
    <name evidence="1" type="ordered locus">Y11_35221</name>
</gene>
<evidence type="ECO:0000313" key="2">
    <source>
        <dbReference type="Proteomes" id="UP000008084"/>
    </source>
</evidence>
<organism evidence="1 2">
    <name type="scientific">Yersinia enterocolitica subsp. palearctica serotype O:3 (strain DSM 13030 / CIP 106945 / Y11)</name>
    <dbReference type="NCBI Taxonomy" id="930944"/>
    <lineage>
        <taxon>Bacteria</taxon>
        <taxon>Pseudomonadati</taxon>
        <taxon>Pseudomonadota</taxon>
        <taxon>Gammaproteobacteria</taxon>
        <taxon>Enterobacterales</taxon>
        <taxon>Yersiniaceae</taxon>
        <taxon>Yersinia</taxon>
    </lineage>
</organism>
<dbReference type="PATRIC" id="fig|930944.6.peg.3505"/>
<dbReference type="NCBIfam" id="TIGR02501">
    <property type="entry name" value="type_III_yscE"/>
    <property type="match status" value="1"/>
</dbReference>
<dbReference type="EMBL" id="FR729477">
    <property type="protein sequence ID" value="CBY29008.1"/>
    <property type="molecule type" value="Genomic_DNA"/>
</dbReference>